<organism evidence="2">
    <name type="scientific">marine metagenome</name>
    <dbReference type="NCBI Taxonomy" id="408172"/>
    <lineage>
        <taxon>unclassified sequences</taxon>
        <taxon>metagenomes</taxon>
        <taxon>ecological metagenomes</taxon>
    </lineage>
</organism>
<evidence type="ECO:0000313" key="2">
    <source>
        <dbReference type="EMBL" id="SVD49884.1"/>
    </source>
</evidence>
<accession>A0A382VTX5</accession>
<dbReference type="PANTHER" id="PTHR43658">
    <property type="entry name" value="SHORT-CHAIN DEHYDROGENASE/REDUCTASE"/>
    <property type="match status" value="1"/>
</dbReference>
<reference evidence="2" key="1">
    <citation type="submission" date="2018-05" db="EMBL/GenBank/DDBJ databases">
        <authorList>
            <person name="Lanie J.A."/>
            <person name="Ng W.-L."/>
            <person name="Kazmierczak K.M."/>
            <person name="Andrzejewski T.M."/>
            <person name="Davidsen T.M."/>
            <person name="Wayne K.J."/>
            <person name="Tettelin H."/>
            <person name="Glass J.I."/>
            <person name="Rusch D."/>
            <person name="Podicherti R."/>
            <person name="Tsui H.-C.T."/>
            <person name="Winkler M.E."/>
        </authorList>
    </citation>
    <scope>NUCLEOTIDE SEQUENCE</scope>
</reference>
<gene>
    <name evidence="2" type="ORF">METZ01_LOCUS402738</name>
</gene>
<dbReference type="EMBL" id="UINC01154538">
    <property type="protein sequence ID" value="SVD49884.1"/>
    <property type="molecule type" value="Genomic_DNA"/>
</dbReference>
<feature type="non-terminal residue" evidence="2">
    <location>
        <position position="89"/>
    </location>
</feature>
<protein>
    <recommendedName>
        <fullName evidence="3">SDR family NAD(P)-dependent oxidoreductase</fullName>
    </recommendedName>
</protein>
<dbReference type="AlphaFoldDB" id="A0A382VTX5"/>
<dbReference type="InterPro" id="IPR036291">
    <property type="entry name" value="NAD(P)-bd_dom_sf"/>
</dbReference>
<dbReference type="SUPFAM" id="SSF51735">
    <property type="entry name" value="NAD(P)-binding Rossmann-fold domains"/>
    <property type="match status" value="1"/>
</dbReference>
<dbReference type="InterPro" id="IPR002347">
    <property type="entry name" value="SDR_fam"/>
</dbReference>
<dbReference type="Pfam" id="PF00106">
    <property type="entry name" value="adh_short"/>
    <property type="match status" value="1"/>
</dbReference>
<dbReference type="PRINTS" id="PR00081">
    <property type="entry name" value="GDHRDH"/>
</dbReference>
<dbReference type="GO" id="GO:0016491">
    <property type="term" value="F:oxidoreductase activity"/>
    <property type="evidence" value="ECO:0007669"/>
    <property type="project" value="UniProtKB-KW"/>
</dbReference>
<proteinExistence type="predicted"/>
<dbReference type="Gene3D" id="3.40.50.720">
    <property type="entry name" value="NAD(P)-binding Rossmann-like Domain"/>
    <property type="match status" value="1"/>
</dbReference>
<evidence type="ECO:0008006" key="3">
    <source>
        <dbReference type="Google" id="ProtNLM"/>
    </source>
</evidence>
<keyword evidence="1" id="KW-0560">Oxidoreductase</keyword>
<evidence type="ECO:0000256" key="1">
    <source>
        <dbReference type="ARBA" id="ARBA00023002"/>
    </source>
</evidence>
<dbReference type="PANTHER" id="PTHR43658:SF8">
    <property type="entry name" value="17-BETA-HYDROXYSTEROID DEHYDROGENASE 14-RELATED"/>
    <property type="match status" value="1"/>
</dbReference>
<sequence>MKKIEEMSILITGGGSGIGAGAARYFSELGAKVTICGRREANVMQVSKEIGPNCLGIKGDVTIAKQRKKVLDAAVRHGKGLDALINSAA</sequence>
<name>A0A382VTX5_9ZZZZ</name>